<dbReference type="GO" id="GO:0003700">
    <property type="term" value="F:DNA-binding transcription factor activity"/>
    <property type="evidence" value="ECO:0000318"/>
    <property type="project" value="GO_Central"/>
</dbReference>
<dbReference type="EMBL" id="KI630578">
    <property type="protein sequence ID" value="EYU37032.1"/>
    <property type="molecule type" value="Genomic_DNA"/>
</dbReference>
<evidence type="ECO:0000256" key="7">
    <source>
        <dbReference type="SAM" id="MobiDB-lite"/>
    </source>
</evidence>
<feature type="region of interest" description="Disordered" evidence="7">
    <location>
        <begin position="116"/>
        <end position="171"/>
    </location>
</feature>
<dbReference type="InterPro" id="IPR011598">
    <property type="entry name" value="bHLH_dom"/>
</dbReference>
<reference evidence="9 10" key="1">
    <citation type="journal article" date="2013" name="Proc. Natl. Acad. Sci. U.S.A.">
        <title>Fine-scale variation in meiotic recombination in Mimulus inferred from population shotgun sequencing.</title>
        <authorList>
            <person name="Hellsten U."/>
            <person name="Wright K.M."/>
            <person name="Jenkins J."/>
            <person name="Shu S."/>
            <person name="Yuan Y."/>
            <person name="Wessler S.R."/>
            <person name="Schmutz J."/>
            <person name="Willis J.H."/>
            <person name="Rokhsar D.S."/>
        </authorList>
    </citation>
    <scope>NUCLEOTIDE SEQUENCE [LARGE SCALE GENOMIC DNA]</scope>
    <source>
        <strain evidence="10">cv. DUN x IM62</strain>
    </source>
</reference>
<evidence type="ECO:0000256" key="2">
    <source>
        <dbReference type="ARBA" id="ARBA00011738"/>
    </source>
</evidence>
<dbReference type="InterPro" id="IPR036638">
    <property type="entry name" value="HLH_DNA-bd_sf"/>
</dbReference>
<protein>
    <recommendedName>
        <fullName evidence="8">BHLH domain-containing protein</fullName>
    </recommendedName>
</protein>
<dbReference type="PANTHER" id="PTHR31945:SF156">
    <property type="entry name" value="BHLH DOMAIN-CONTAINING PROTEIN"/>
    <property type="match status" value="1"/>
</dbReference>
<dbReference type="FunFam" id="4.10.280.10:FF:000096">
    <property type="entry name" value="Basic helix-loop-helix (BHLH) DNA-binding superfamily protein"/>
    <property type="match status" value="1"/>
</dbReference>
<dbReference type="GO" id="GO:0005634">
    <property type="term" value="C:nucleus"/>
    <property type="evidence" value="ECO:0000318"/>
    <property type="project" value="GO_Central"/>
</dbReference>
<evidence type="ECO:0000256" key="5">
    <source>
        <dbReference type="ARBA" id="ARBA00023163"/>
    </source>
</evidence>
<comment type="subcellular location">
    <subcellularLocation>
        <location evidence="1">Nucleus</location>
    </subcellularLocation>
</comment>
<keyword evidence="10" id="KW-1185">Reference proteome</keyword>
<dbReference type="InterPro" id="IPR051358">
    <property type="entry name" value="TF_AMS/ICE1/BHLH6-like"/>
</dbReference>
<feature type="compositionally biased region" description="Low complexity" evidence="7">
    <location>
        <begin position="135"/>
        <end position="150"/>
    </location>
</feature>
<dbReference type="GO" id="GO:0006355">
    <property type="term" value="P:regulation of DNA-templated transcription"/>
    <property type="evidence" value="ECO:0000318"/>
    <property type="project" value="GO_Central"/>
</dbReference>
<dbReference type="PANTHER" id="PTHR31945">
    <property type="entry name" value="TRANSCRIPTION FACTOR SCREAM2-RELATED"/>
    <property type="match status" value="1"/>
</dbReference>
<evidence type="ECO:0000256" key="3">
    <source>
        <dbReference type="ARBA" id="ARBA00023015"/>
    </source>
</evidence>
<dbReference type="eggNOG" id="ENOG502QSJP">
    <property type="taxonomic scope" value="Eukaryota"/>
</dbReference>
<accession>A0A022R9M7</accession>
<name>A0A022R9M7_ERYGU</name>
<keyword evidence="6" id="KW-0539">Nucleus</keyword>
<dbReference type="AlphaFoldDB" id="A0A022R9M7"/>
<organism evidence="9 10">
    <name type="scientific">Erythranthe guttata</name>
    <name type="common">Yellow monkey flower</name>
    <name type="synonym">Mimulus guttatus</name>
    <dbReference type="NCBI Taxonomy" id="4155"/>
    <lineage>
        <taxon>Eukaryota</taxon>
        <taxon>Viridiplantae</taxon>
        <taxon>Streptophyta</taxon>
        <taxon>Embryophyta</taxon>
        <taxon>Tracheophyta</taxon>
        <taxon>Spermatophyta</taxon>
        <taxon>Magnoliopsida</taxon>
        <taxon>eudicotyledons</taxon>
        <taxon>Gunneridae</taxon>
        <taxon>Pentapetalae</taxon>
        <taxon>asterids</taxon>
        <taxon>lamiids</taxon>
        <taxon>Lamiales</taxon>
        <taxon>Phrymaceae</taxon>
        <taxon>Erythranthe</taxon>
    </lineage>
</organism>
<keyword evidence="3" id="KW-0805">Transcription regulation</keyword>
<evidence type="ECO:0000256" key="6">
    <source>
        <dbReference type="ARBA" id="ARBA00023242"/>
    </source>
</evidence>
<dbReference type="GO" id="GO:0046983">
    <property type="term" value="F:protein dimerization activity"/>
    <property type="evidence" value="ECO:0007669"/>
    <property type="project" value="InterPro"/>
</dbReference>
<evidence type="ECO:0000313" key="9">
    <source>
        <dbReference type="EMBL" id="EYU37032.1"/>
    </source>
</evidence>
<feature type="domain" description="BHLH" evidence="8">
    <location>
        <begin position="158"/>
        <end position="207"/>
    </location>
</feature>
<keyword evidence="5" id="KW-0804">Transcription</keyword>
<feature type="compositionally biased region" description="Acidic residues" evidence="7">
    <location>
        <begin position="121"/>
        <end position="134"/>
    </location>
</feature>
<dbReference type="SUPFAM" id="SSF47459">
    <property type="entry name" value="HLH, helix-loop-helix DNA-binding domain"/>
    <property type="match status" value="1"/>
</dbReference>
<sequence length="342" mass="37928">MLTDSDNHFGMIDFMDESNFDFMNNNNINNNQQPNFSFSQDYNHQFFDQPGIGGGNGNGYGGGGGGSGSGYGGGGVVWNISDLFPTAPPVDLFDFQHVAGGSNVYRDFGLQNACGQKPVADDQEEEEEEEEEECSAIAATTTTTTSTTPTKKNAGNKVDRSRTLVSEQKRRSRMKDTLYTLRSLVPNITKMDKASIVGDAISYVQNLQTQAKKLKSEIFSLESSLEGRDKHQEVAQNMNNYMTNFYPITKKIFKMDVFEVEERGFYVKIVSNKGKGVAASIYKALESLTSFNVRSSNLASSGENYVLTFTLHIADGEMDIDLRNMKLWIASVFLNQGFEFQT</sequence>
<evidence type="ECO:0000259" key="8">
    <source>
        <dbReference type="PROSITE" id="PS50888"/>
    </source>
</evidence>
<dbReference type="Pfam" id="PF00010">
    <property type="entry name" value="HLH"/>
    <property type="match status" value="1"/>
</dbReference>
<comment type="subunit">
    <text evidence="2">Homodimer.</text>
</comment>
<dbReference type="STRING" id="4155.A0A022R9M7"/>
<evidence type="ECO:0000256" key="4">
    <source>
        <dbReference type="ARBA" id="ARBA00023125"/>
    </source>
</evidence>
<dbReference type="SMART" id="SM00353">
    <property type="entry name" value="HLH"/>
    <property type="match status" value="1"/>
</dbReference>
<dbReference type="PROSITE" id="PS50888">
    <property type="entry name" value="BHLH"/>
    <property type="match status" value="1"/>
</dbReference>
<gene>
    <name evidence="9" type="ORF">MIMGU_mgv1a022996mg</name>
</gene>
<proteinExistence type="predicted"/>
<keyword evidence="4" id="KW-0238">DNA-binding</keyword>
<dbReference type="Proteomes" id="UP000030748">
    <property type="component" value="Unassembled WGS sequence"/>
</dbReference>
<dbReference type="Gene3D" id="4.10.280.10">
    <property type="entry name" value="Helix-loop-helix DNA-binding domain"/>
    <property type="match status" value="1"/>
</dbReference>
<evidence type="ECO:0000256" key="1">
    <source>
        <dbReference type="ARBA" id="ARBA00004123"/>
    </source>
</evidence>
<evidence type="ECO:0000313" key="10">
    <source>
        <dbReference type="Proteomes" id="UP000030748"/>
    </source>
</evidence>
<dbReference type="GO" id="GO:0043565">
    <property type="term" value="F:sequence-specific DNA binding"/>
    <property type="evidence" value="ECO:0000318"/>
    <property type="project" value="GO_Central"/>
</dbReference>